<dbReference type="Proteomes" id="UP000702544">
    <property type="component" value="Unassembled WGS sequence"/>
</dbReference>
<name>A0AAE5C8I8_9BACT</name>
<organism evidence="2 3">
    <name type="scientific">Candidatus Kutchimonas denitrificans</name>
    <dbReference type="NCBI Taxonomy" id="3056748"/>
    <lineage>
        <taxon>Bacteria</taxon>
        <taxon>Pseudomonadati</taxon>
        <taxon>Gemmatimonadota</taxon>
        <taxon>Gemmatimonadia</taxon>
        <taxon>Candidatus Palauibacterales</taxon>
        <taxon>Candidatus Palauibacteraceae</taxon>
        <taxon>Candidatus Kutchimonas</taxon>
    </lineage>
</organism>
<dbReference type="PANTHER" id="PTHR22617:SF43">
    <property type="entry name" value="PROTEIN PILI"/>
    <property type="match status" value="1"/>
</dbReference>
<feature type="domain" description="CheW-like" evidence="1">
    <location>
        <begin position="5"/>
        <end position="145"/>
    </location>
</feature>
<comment type="caution">
    <text evidence="2">The sequence shown here is derived from an EMBL/GenBank/DDBJ whole genome shotgun (WGS) entry which is preliminary data.</text>
</comment>
<evidence type="ECO:0000259" key="1">
    <source>
        <dbReference type="PROSITE" id="PS50851"/>
    </source>
</evidence>
<dbReference type="InterPro" id="IPR036061">
    <property type="entry name" value="CheW-like_dom_sf"/>
</dbReference>
<dbReference type="PANTHER" id="PTHR22617">
    <property type="entry name" value="CHEMOTAXIS SENSOR HISTIDINE KINASE-RELATED"/>
    <property type="match status" value="1"/>
</dbReference>
<dbReference type="AlphaFoldDB" id="A0AAE5C8I8"/>
<dbReference type="InterPro" id="IPR002545">
    <property type="entry name" value="CheW-lke_dom"/>
</dbReference>
<dbReference type="GO" id="GO:0005829">
    <property type="term" value="C:cytosol"/>
    <property type="evidence" value="ECO:0007669"/>
    <property type="project" value="TreeGrafter"/>
</dbReference>
<sequence>MSRSARRQILFEVGPHLLAADAQEICEVREPSRATPVPGSVPGIAGLINLRGTLVVAGELATLLGLEPLKSEEATLIVFEESEQRIALEVDRLVGVSEVDREELDVKGDLLEALGARDLVAGVGQYEDRPFFQLDMKALFARVLDREGDGDGARQLGSPGGWEAT</sequence>
<dbReference type="GO" id="GO:0007165">
    <property type="term" value="P:signal transduction"/>
    <property type="evidence" value="ECO:0007669"/>
    <property type="project" value="InterPro"/>
</dbReference>
<dbReference type="SMART" id="SM00260">
    <property type="entry name" value="CheW"/>
    <property type="match status" value="1"/>
</dbReference>
<dbReference type="SUPFAM" id="SSF50341">
    <property type="entry name" value="CheW-like"/>
    <property type="match status" value="1"/>
</dbReference>
<dbReference type="PROSITE" id="PS50851">
    <property type="entry name" value="CHEW"/>
    <property type="match status" value="1"/>
</dbReference>
<dbReference type="Gene3D" id="2.40.50.180">
    <property type="entry name" value="CheA-289, Domain 4"/>
    <property type="match status" value="1"/>
</dbReference>
<protein>
    <recommendedName>
        <fullName evidence="1">CheW-like domain-containing protein</fullName>
    </recommendedName>
</protein>
<dbReference type="EMBL" id="JAACAK010000046">
    <property type="protein sequence ID" value="NIR74521.1"/>
    <property type="molecule type" value="Genomic_DNA"/>
</dbReference>
<dbReference type="InterPro" id="IPR039315">
    <property type="entry name" value="CheW"/>
</dbReference>
<dbReference type="GO" id="GO:0006935">
    <property type="term" value="P:chemotaxis"/>
    <property type="evidence" value="ECO:0007669"/>
    <property type="project" value="InterPro"/>
</dbReference>
<dbReference type="Gene3D" id="2.30.30.40">
    <property type="entry name" value="SH3 Domains"/>
    <property type="match status" value="1"/>
</dbReference>
<proteinExistence type="predicted"/>
<accession>A0AAE5C8I8</accession>
<evidence type="ECO:0000313" key="2">
    <source>
        <dbReference type="EMBL" id="NIR74521.1"/>
    </source>
</evidence>
<evidence type="ECO:0000313" key="3">
    <source>
        <dbReference type="Proteomes" id="UP000702544"/>
    </source>
</evidence>
<reference evidence="2 3" key="1">
    <citation type="submission" date="2020-01" db="EMBL/GenBank/DDBJ databases">
        <title>Genomes assembled from Gulf of Kutch pelagic sediment metagenomes.</title>
        <authorList>
            <person name="Chandrashekar M."/>
            <person name="Mahajan M.S."/>
            <person name="Dave K.J."/>
            <person name="Vatsa P."/>
            <person name="Nathani N.M."/>
        </authorList>
    </citation>
    <scope>NUCLEOTIDE SEQUENCE [LARGE SCALE GENOMIC DNA]</scope>
    <source>
        <strain evidence="2">KS3-K002</strain>
    </source>
</reference>
<gene>
    <name evidence="2" type="ORF">GWO12_05345</name>
</gene>
<dbReference type="Pfam" id="PF01584">
    <property type="entry name" value="CheW"/>
    <property type="match status" value="1"/>
</dbReference>